<feature type="transmembrane region" description="Helical" evidence="1">
    <location>
        <begin position="166"/>
        <end position="187"/>
    </location>
</feature>
<evidence type="ECO:0000256" key="1">
    <source>
        <dbReference type="SAM" id="Phobius"/>
    </source>
</evidence>
<accession>A0A7K1UN37</accession>
<evidence type="ECO:0000313" key="3">
    <source>
        <dbReference type="Proteomes" id="UP000466794"/>
    </source>
</evidence>
<name>A0A7K1UN37_9NOCA</name>
<comment type="caution">
    <text evidence="2">The sequence shown here is derived from an EMBL/GenBank/DDBJ whole genome shotgun (WGS) entry which is preliminary data.</text>
</comment>
<keyword evidence="3" id="KW-1185">Reference proteome</keyword>
<dbReference type="RefSeq" id="WP_157354510.1">
    <property type="nucleotide sequence ID" value="NZ_WRPP01000001.1"/>
</dbReference>
<sequence length="189" mass="20162">MSTESSDRVAALALPTSGYRRSSLIGTISSAPRPMTMPALQPLWFVGLAAALLWEGMLPLSRAAMAVTAGGVAVTALIVHWAARPRVGPLARVAGYVAPIRRRRGMRVGITDDAGAQWILHFLPLFGTDLLLGDPAFADGHENRHGEFRALTVTNVRTGHRHFSRWAVASVTVMVSVILAGLAFSTARG</sequence>
<dbReference type="AlphaFoldDB" id="A0A7K1UN37"/>
<reference evidence="2 3" key="1">
    <citation type="submission" date="2019-12" db="EMBL/GenBank/DDBJ databases">
        <title>Nocardia sp. nov. ET3-3 isolated from soil.</title>
        <authorList>
            <person name="Kanchanasin P."/>
            <person name="Tanasupawat S."/>
            <person name="Yuki M."/>
            <person name="Kudo T."/>
        </authorList>
    </citation>
    <scope>NUCLEOTIDE SEQUENCE [LARGE SCALE GENOMIC DNA]</scope>
    <source>
        <strain evidence="2 3">ET3-3</strain>
    </source>
</reference>
<dbReference type="Proteomes" id="UP000466794">
    <property type="component" value="Unassembled WGS sequence"/>
</dbReference>
<keyword evidence="1" id="KW-0812">Transmembrane</keyword>
<keyword evidence="1" id="KW-1133">Transmembrane helix</keyword>
<evidence type="ECO:0000313" key="2">
    <source>
        <dbReference type="EMBL" id="MVU75752.1"/>
    </source>
</evidence>
<feature type="transmembrane region" description="Helical" evidence="1">
    <location>
        <begin position="63"/>
        <end position="83"/>
    </location>
</feature>
<organism evidence="2 3">
    <name type="scientific">Nocardia terrae</name>
    <dbReference type="NCBI Taxonomy" id="2675851"/>
    <lineage>
        <taxon>Bacteria</taxon>
        <taxon>Bacillati</taxon>
        <taxon>Actinomycetota</taxon>
        <taxon>Actinomycetes</taxon>
        <taxon>Mycobacteriales</taxon>
        <taxon>Nocardiaceae</taxon>
        <taxon>Nocardia</taxon>
    </lineage>
</organism>
<proteinExistence type="predicted"/>
<protein>
    <submittedName>
        <fullName evidence="2">Uncharacterized protein</fullName>
    </submittedName>
</protein>
<gene>
    <name evidence="2" type="ORF">GPX89_00660</name>
</gene>
<feature type="transmembrane region" description="Helical" evidence="1">
    <location>
        <begin position="39"/>
        <end position="57"/>
    </location>
</feature>
<keyword evidence="1" id="KW-0472">Membrane</keyword>
<dbReference type="EMBL" id="WRPP01000001">
    <property type="protein sequence ID" value="MVU75752.1"/>
    <property type="molecule type" value="Genomic_DNA"/>
</dbReference>